<comment type="subcellular location">
    <subcellularLocation>
        <location evidence="14">Endoplasmic reticulum membrane</location>
        <topology evidence="14">Multi-pass membrane protein</topology>
    </subcellularLocation>
    <subcellularLocation>
        <location evidence="1">Membrane</location>
        <topology evidence="1">Multi-pass membrane protein</topology>
    </subcellularLocation>
</comment>
<dbReference type="EC" id="4.2.1.134" evidence="4 14"/>
<gene>
    <name evidence="15" type="ORF">K505DRAFT_192007</name>
</gene>
<dbReference type="GO" id="GO:0030148">
    <property type="term" value="P:sphingolipid biosynthetic process"/>
    <property type="evidence" value="ECO:0007669"/>
    <property type="project" value="TreeGrafter"/>
</dbReference>
<dbReference type="GO" id="GO:0102158">
    <property type="term" value="F:very-long-chain (3R)-3-hydroxyacyl-CoA dehydratase activity"/>
    <property type="evidence" value="ECO:0007669"/>
    <property type="project" value="UniProtKB-EC"/>
</dbReference>
<comment type="pathway">
    <text evidence="2 14">Lipid metabolism; fatty acid biosynthesis.</text>
</comment>
<comment type="function">
    <text evidence="14">Catalyzes the third of the four reactions of the long-chain fatty acids elongation cycle. This endoplasmic reticulum-bound enzymatic process, allows the addition of two carbons to the chain of long- and very long-chain fatty acids/VLCFAs per cycle. This enzyme catalyzes the dehydration of the 3-hydroxyacyl-CoA intermediate into trans-2,3-enoyl-CoA, within each cycle of fatty acid elongation. Thereby, it participates to the production of VLCFAs of different chain lengths that are involved in multiple biological processes as precursors of membrane lipids and lipid mediators.</text>
</comment>
<feature type="non-terminal residue" evidence="15">
    <location>
        <position position="1"/>
    </location>
</feature>
<keyword evidence="11 14" id="KW-0275">Fatty acid biosynthesis</keyword>
<dbReference type="PANTHER" id="PTHR11035">
    <property type="entry name" value="VERY-LONG-CHAIN (3R)-3-HYDROXYACYL-COA DEHYDRATASE"/>
    <property type="match status" value="1"/>
</dbReference>
<dbReference type="GO" id="GO:0030497">
    <property type="term" value="P:fatty acid elongation"/>
    <property type="evidence" value="ECO:0007669"/>
    <property type="project" value="TreeGrafter"/>
</dbReference>
<keyword evidence="16" id="KW-1185">Reference proteome</keyword>
<reference evidence="15" key="1">
    <citation type="journal article" date="2020" name="Stud. Mycol.">
        <title>101 Dothideomycetes genomes: a test case for predicting lifestyles and emergence of pathogens.</title>
        <authorList>
            <person name="Haridas S."/>
            <person name="Albert R."/>
            <person name="Binder M."/>
            <person name="Bloem J."/>
            <person name="Labutti K."/>
            <person name="Salamov A."/>
            <person name="Andreopoulos B."/>
            <person name="Baker S."/>
            <person name="Barry K."/>
            <person name="Bills G."/>
            <person name="Bluhm B."/>
            <person name="Cannon C."/>
            <person name="Castanera R."/>
            <person name="Culley D."/>
            <person name="Daum C."/>
            <person name="Ezra D."/>
            <person name="Gonzalez J."/>
            <person name="Henrissat B."/>
            <person name="Kuo A."/>
            <person name="Liang C."/>
            <person name="Lipzen A."/>
            <person name="Lutzoni F."/>
            <person name="Magnuson J."/>
            <person name="Mondo S."/>
            <person name="Nolan M."/>
            <person name="Ohm R."/>
            <person name="Pangilinan J."/>
            <person name="Park H.-J."/>
            <person name="Ramirez L."/>
            <person name="Alfaro M."/>
            <person name="Sun H."/>
            <person name="Tritt A."/>
            <person name="Yoshinaga Y."/>
            <person name="Zwiers L.-H."/>
            <person name="Turgeon B."/>
            <person name="Goodwin S."/>
            <person name="Spatafora J."/>
            <person name="Crous P."/>
            <person name="Grigoriev I."/>
        </authorList>
    </citation>
    <scope>NUCLEOTIDE SEQUENCE</scope>
    <source>
        <strain evidence="15">CBS 109.77</strain>
    </source>
</reference>
<evidence type="ECO:0000256" key="8">
    <source>
        <dbReference type="ARBA" id="ARBA00022989"/>
    </source>
</evidence>
<evidence type="ECO:0000256" key="3">
    <source>
        <dbReference type="ARBA" id="ARBA00007811"/>
    </source>
</evidence>
<comment type="caution">
    <text evidence="14">Lacks conserved residue(s) required for the propagation of feature annotation.</text>
</comment>
<dbReference type="UniPathway" id="UPA00094"/>
<evidence type="ECO:0000256" key="14">
    <source>
        <dbReference type="RuleBase" id="RU363109"/>
    </source>
</evidence>
<evidence type="ECO:0000313" key="15">
    <source>
        <dbReference type="EMBL" id="KAF2789452.1"/>
    </source>
</evidence>
<evidence type="ECO:0000256" key="7">
    <source>
        <dbReference type="ARBA" id="ARBA00022832"/>
    </source>
</evidence>
<dbReference type="AlphaFoldDB" id="A0A6A6WZC6"/>
<evidence type="ECO:0000256" key="9">
    <source>
        <dbReference type="ARBA" id="ARBA00023098"/>
    </source>
</evidence>
<dbReference type="InterPro" id="IPR007482">
    <property type="entry name" value="Tyr_Pase-like_PTPLA"/>
</dbReference>
<name>A0A6A6WZC6_9PLEO</name>
<dbReference type="EMBL" id="MU002136">
    <property type="protein sequence ID" value="KAF2789452.1"/>
    <property type="molecule type" value="Genomic_DNA"/>
</dbReference>
<evidence type="ECO:0000256" key="12">
    <source>
        <dbReference type="ARBA" id="ARBA00023239"/>
    </source>
</evidence>
<evidence type="ECO:0000256" key="11">
    <source>
        <dbReference type="ARBA" id="ARBA00023160"/>
    </source>
</evidence>
<evidence type="ECO:0000256" key="5">
    <source>
        <dbReference type="ARBA" id="ARBA00022516"/>
    </source>
</evidence>
<evidence type="ECO:0000313" key="16">
    <source>
        <dbReference type="Proteomes" id="UP000799757"/>
    </source>
</evidence>
<evidence type="ECO:0000256" key="6">
    <source>
        <dbReference type="ARBA" id="ARBA00022692"/>
    </source>
</evidence>
<keyword evidence="6 14" id="KW-0812">Transmembrane</keyword>
<keyword evidence="8 14" id="KW-1133">Transmembrane helix</keyword>
<dbReference type="Proteomes" id="UP000799757">
    <property type="component" value="Unassembled WGS sequence"/>
</dbReference>
<feature type="non-terminal residue" evidence="15">
    <location>
        <position position="204"/>
    </location>
</feature>
<evidence type="ECO:0000256" key="13">
    <source>
        <dbReference type="ARBA" id="ARBA00036671"/>
    </source>
</evidence>
<accession>A0A6A6WZC6</accession>
<dbReference type="PANTHER" id="PTHR11035:SF3">
    <property type="entry name" value="VERY-LONG-CHAIN (3R)-3-HYDROXYACYL-COA DEHYDRATASE"/>
    <property type="match status" value="1"/>
</dbReference>
<dbReference type="OrthoDB" id="46988at2759"/>
<feature type="transmembrane region" description="Helical" evidence="14">
    <location>
        <begin position="146"/>
        <end position="163"/>
    </location>
</feature>
<keyword evidence="7 14" id="KW-0276">Fatty acid metabolism</keyword>
<keyword evidence="12 14" id="KW-0456">Lyase</keyword>
<proteinExistence type="inferred from homology"/>
<keyword evidence="5 14" id="KW-0444">Lipid biosynthesis</keyword>
<dbReference type="Pfam" id="PF04387">
    <property type="entry name" value="PTPLA"/>
    <property type="match status" value="1"/>
</dbReference>
<keyword evidence="14" id="KW-0256">Endoplasmic reticulum</keyword>
<evidence type="ECO:0000256" key="2">
    <source>
        <dbReference type="ARBA" id="ARBA00005194"/>
    </source>
</evidence>
<keyword evidence="10 14" id="KW-0472">Membrane</keyword>
<dbReference type="GO" id="GO:0005789">
    <property type="term" value="C:endoplasmic reticulum membrane"/>
    <property type="evidence" value="ECO:0007669"/>
    <property type="project" value="UniProtKB-SubCell"/>
</dbReference>
<keyword evidence="9 14" id="KW-0443">Lipid metabolism</keyword>
<evidence type="ECO:0000256" key="10">
    <source>
        <dbReference type="ARBA" id="ARBA00023136"/>
    </source>
</evidence>
<organism evidence="15 16">
    <name type="scientific">Melanomma pulvis-pyrius CBS 109.77</name>
    <dbReference type="NCBI Taxonomy" id="1314802"/>
    <lineage>
        <taxon>Eukaryota</taxon>
        <taxon>Fungi</taxon>
        <taxon>Dikarya</taxon>
        <taxon>Ascomycota</taxon>
        <taxon>Pezizomycotina</taxon>
        <taxon>Dothideomycetes</taxon>
        <taxon>Pleosporomycetidae</taxon>
        <taxon>Pleosporales</taxon>
        <taxon>Melanommataceae</taxon>
        <taxon>Melanomma</taxon>
    </lineage>
</organism>
<feature type="transmembrane region" description="Helical" evidence="14">
    <location>
        <begin position="120"/>
        <end position="139"/>
    </location>
</feature>
<comment type="similarity">
    <text evidence="3 14">Belongs to the very long-chain fatty acids dehydratase HACD family.</text>
</comment>
<feature type="transmembrane region" description="Helical" evidence="14">
    <location>
        <begin position="12"/>
        <end position="31"/>
    </location>
</feature>
<evidence type="ECO:0000256" key="4">
    <source>
        <dbReference type="ARBA" id="ARBA00013122"/>
    </source>
</evidence>
<sequence length="204" mass="22707">PPPSSLNTAYLLAYNFVSAALWLTVLGKVALNAPSNGASSVKVYAETEKFARLTQSVAGLEVLHSLLGIVRAPMLTTLMQVASRFLLVWGIAYNFPETTQYTLAYSSMLVAWSVTEVVRYTYFVFVIGGFGVPSVITWLRYNTFLVLYPIGVASETWLIYNAIGPASTIDENYGYVLYGVLATYVPGFYVLFTHMLKQRKRILR</sequence>
<comment type="catalytic activity">
    <reaction evidence="13 14">
        <text>a very-long-chain (3R)-3-hydroxyacyl-CoA = a very-long-chain (2E)-enoyl-CoA + H2O</text>
        <dbReference type="Rhea" id="RHEA:45812"/>
        <dbReference type="ChEBI" id="CHEBI:15377"/>
        <dbReference type="ChEBI" id="CHEBI:83728"/>
        <dbReference type="ChEBI" id="CHEBI:85440"/>
        <dbReference type="EC" id="4.2.1.134"/>
    </reaction>
</comment>
<evidence type="ECO:0000256" key="1">
    <source>
        <dbReference type="ARBA" id="ARBA00004141"/>
    </source>
</evidence>
<feature type="transmembrane region" description="Helical" evidence="14">
    <location>
        <begin position="175"/>
        <end position="196"/>
    </location>
</feature>
<protein>
    <recommendedName>
        <fullName evidence="4 14">Very-long-chain (3R)-3-hydroxyacyl-CoA dehydratase</fullName>
        <ecNumber evidence="4 14">4.2.1.134</ecNumber>
    </recommendedName>
</protein>
<dbReference type="GO" id="GO:0042761">
    <property type="term" value="P:very long-chain fatty acid biosynthetic process"/>
    <property type="evidence" value="ECO:0007669"/>
    <property type="project" value="TreeGrafter"/>
</dbReference>